<dbReference type="EMBL" id="CAMGYJ010000005">
    <property type="protein sequence ID" value="CAI0422121.1"/>
    <property type="molecule type" value="Genomic_DNA"/>
</dbReference>
<keyword evidence="3" id="KW-0862">Zinc</keyword>
<name>A0AAV0KJ47_9ROSI</name>
<proteinExistence type="predicted"/>
<dbReference type="InterPro" id="IPR011032">
    <property type="entry name" value="GroES-like_sf"/>
</dbReference>
<sequence>MEEVMVAPQQAHEARIRIVCTSLCQSDITFWKMKDFLEIMPRILGHEAFGRPGRGDEAAIFPPPDSIGRSVRIHCGAKEKIYVKDRCGPRGDVRFSGGWASPGLRVAIPSMSILPDGYQQSSLRNGCREAGPCCVIEGRNGWRRNI</sequence>
<dbReference type="Proteomes" id="UP001154282">
    <property type="component" value="Unassembled WGS sequence"/>
</dbReference>
<organism evidence="5 6">
    <name type="scientific">Linum tenue</name>
    <dbReference type="NCBI Taxonomy" id="586396"/>
    <lineage>
        <taxon>Eukaryota</taxon>
        <taxon>Viridiplantae</taxon>
        <taxon>Streptophyta</taxon>
        <taxon>Embryophyta</taxon>
        <taxon>Tracheophyta</taxon>
        <taxon>Spermatophyta</taxon>
        <taxon>Magnoliopsida</taxon>
        <taxon>eudicotyledons</taxon>
        <taxon>Gunneridae</taxon>
        <taxon>Pentapetalae</taxon>
        <taxon>rosids</taxon>
        <taxon>fabids</taxon>
        <taxon>Malpighiales</taxon>
        <taxon>Linaceae</taxon>
        <taxon>Linum</taxon>
    </lineage>
</organism>
<evidence type="ECO:0000259" key="4">
    <source>
        <dbReference type="Pfam" id="PF08240"/>
    </source>
</evidence>
<dbReference type="GO" id="GO:0005829">
    <property type="term" value="C:cytosol"/>
    <property type="evidence" value="ECO:0007669"/>
    <property type="project" value="TreeGrafter"/>
</dbReference>
<dbReference type="GO" id="GO:0051903">
    <property type="term" value="F:S-(hydroxymethyl)glutathione dehydrogenase [NAD(P)+] activity"/>
    <property type="evidence" value="ECO:0007669"/>
    <property type="project" value="TreeGrafter"/>
</dbReference>
<dbReference type="GO" id="GO:0008270">
    <property type="term" value="F:zinc ion binding"/>
    <property type="evidence" value="ECO:0007669"/>
    <property type="project" value="TreeGrafter"/>
</dbReference>
<evidence type="ECO:0000256" key="2">
    <source>
        <dbReference type="ARBA" id="ARBA00022723"/>
    </source>
</evidence>
<dbReference type="AlphaFoldDB" id="A0AAV0KJ47"/>
<evidence type="ECO:0000256" key="1">
    <source>
        <dbReference type="ARBA" id="ARBA00011738"/>
    </source>
</evidence>
<dbReference type="SUPFAM" id="SSF50129">
    <property type="entry name" value="GroES-like"/>
    <property type="match status" value="1"/>
</dbReference>
<dbReference type="InterPro" id="IPR013154">
    <property type="entry name" value="ADH-like_N"/>
</dbReference>
<keyword evidence="6" id="KW-1185">Reference proteome</keyword>
<evidence type="ECO:0000313" key="6">
    <source>
        <dbReference type="Proteomes" id="UP001154282"/>
    </source>
</evidence>
<keyword evidence="2" id="KW-0479">Metal-binding</keyword>
<gene>
    <name evidence="5" type="ORF">LITE_LOCUS19026</name>
</gene>
<evidence type="ECO:0000256" key="3">
    <source>
        <dbReference type="ARBA" id="ARBA00022833"/>
    </source>
</evidence>
<accession>A0AAV0KJ47</accession>
<reference evidence="5" key="1">
    <citation type="submission" date="2022-08" db="EMBL/GenBank/DDBJ databases">
        <authorList>
            <person name="Gutierrez-Valencia J."/>
        </authorList>
    </citation>
    <scope>NUCLEOTIDE SEQUENCE</scope>
</reference>
<dbReference type="Gene3D" id="3.90.180.10">
    <property type="entry name" value="Medium-chain alcohol dehydrogenases, catalytic domain"/>
    <property type="match status" value="1"/>
</dbReference>
<feature type="domain" description="Alcohol dehydrogenase-like N-terminal" evidence="4">
    <location>
        <begin position="11"/>
        <end position="51"/>
    </location>
</feature>
<dbReference type="PANTHER" id="PTHR43880">
    <property type="entry name" value="ALCOHOL DEHYDROGENASE"/>
    <property type="match status" value="1"/>
</dbReference>
<protein>
    <recommendedName>
        <fullName evidence="4">Alcohol dehydrogenase-like N-terminal domain-containing protein</fullName>
    </recommendedName>
</protein>
<dbReference type="PANTHER" id="PTHR43880:SF7">
    <property type="entry name" value="ALCOHOL DEHYDROGENASE-LIKE 7"/>
    <property type="match status" value="1"/>
</dbReference>
<comment type="subunit">
    <text evidence="1">Homodimer.</text>
</comment>
<comment type="caution">
    <text evidence="5">The sequence shown here is derived from an EMBL/GenBank/DDBJ whole genome shotgun (WGS) entry which is preliminary data.</text>
</comment>
<dbReference type="Pfam" id="PF08240">
    <property type="entry name" value="ADH_N"/>
    <property type="match status" value="1"/>
</dbReference>
<evidence type="ECO:0000313" key="5">
    <source>
        <dbReference type="EMBL" id="CAI0422121.1"/>
    </source>
</evidence>
<dbReference type="GO" id="GO:0046294">
    <property type="term" value="P:formaldehyde catabolic process"/>
    <property type="evidence" value="ECO:0007669"/>
    <property type="project" value="TreeGrafter"/>
</dbReference>